<keyword evidence="4" id="KW-0548">Nucleotidyltransferase</keyword>
<protein>
    <recommendedName>
        <fullName evidence="10">Polymerase nucleotidyl transferase domain-containing protein</fullName>
    </recommendedName>
</protein>
<sequence>MNFEKLRQYAPQILQLAHEHGITRVFVFGSVARGESTPRSDVDLLVEMKEDTSLFEMAGFGYEAEKLLKVQVDVIPTLLLPQLKDQNFASNVISQSVLLEV</sequence>
<dbReference type="PANTHER" id="PTHR33571:SF12">
    <property type="entry name" value="BSL3053 PROTEIN"/>
    <property type="match status" value="1"/>
</dbReference>
<evidence type="ECO:0000256" key="3">
    <source>
        <dbReference type="ARBA" id="ARBA00022679"/>
    </source>
</evidence>
<keyword evidence="5" id="KW-0479">Metal-binding</keyword>
<evidence type="ECO:0000256" key="9">
    <source>
        <dbReference type="ARBA" id="ARBA00038276"/>
    </source>
</evidence>
<evidence type="ECO:0000256" key="5">
    <source>
        <dbReference type="ARBA" id="ARBA00022723"/>
    </source>
</evidence>
<accession>A0A644ZMJ1</accession>
<dbReference type="GO" id="GO:0046872">
    <property type="term" value="F:metal ion binding"/>
    <property type="evidence" value="ECO:0007669"/>
    <property type="project" value="UniProtKB-KW"/>
</dbReference>
<dbReference type="GO" id="GO:0005524">
    <property type="term" value="F:ATP binding"/>
    <property type="evidence" value="ECO:0007669"/>
    <property type="project" value="UniProtKB-KW"/>
</dbReference>
<keyword evidence="7" id="KW-0067">ATP-binding</keyword>
<dbReference type="GO" id="GO:0016779">
    <property type="term" value="F:nucleotidyltransferase activity"/>
    <property type="evidence" value="ECO:0007669"/>
    <property type="project" value="UniProtKB-KW"/>
</dbReference>
<dbReference type="CDD" id="cd05403">
    <property type="entry name" value="NT_KNTase_like"/>
    <property type="match status" value="1"/>
</dbReference>
<dbReference type="AlphaFoldDB" id="A0A644ZMJ1"/>
<evidence type="ECO:0000256" key="8">
    <source>
        <dbReference type="ARBA" id="ARBA00022842"/>
    </source>
</evidence>
<evidence type="ECO:0000256" key="4">
    <source>
        <dbReference type="ARBA" id="ARBA00022695"/>
    </source>
</evidence>
<keyword evidence="2" id="KW-1277">Toxin-antitoxin system</keyword>
<dbReference type="Gene3D" id="3.30.460.10">
    <property type="entry name" value="Beta Polymerase, domain 2"/>
    <property type="match status" value="1"/>
</dbReference>
<gene>
    <name evidence="11" type="ORF">SDC9_88609</name>
</gene>
<dbReference type="InterPro" id="IPR052038">
    <property type="entry name" value="Type-VII_TA_antitoxin"/>
</dbReference>
<organism evidence="11">
    <name type="scientific">bioreactor metagenome</name>
    <dbReference type="NCBI Taxonomy" id="1076179"/>
    <lineage>
        <taxon>unclassified sequences</taxon>
        <taxon>metagenomes</taxon>
        <taxon>ecological metagenomes</taxon>
    </lineage>
</organism>
<comment type="similarity">
    <text evidence="9">Belongs to the MntA antitoxin family.</text>
</comment>
<dbReference type="PANTHER" id="PTHR33571">
    <property type="entry name" value="SSL8005 PROTEIN"/>
    <property type="match status" value="1"/>
</dbReference>
<evidence type="ECO:0000313" key="11">
    <source>
        <dbReference type="EMBL" id="MPM41947.1"/>
    </source>
</evidence>
<dbReference type="InterPro" id="IPR002934">
    <property type="entry name" value="Polymerase_NTP_transf_dom"/>
</dbReference>
<evidence type="ECO:0000256" key="7">
    <source>
        <dbReference type="ARBA" id="ARBA00022840"/>
    </source>
</evidence>
<comment type="caution">
    <text evidence="11">The sequence shown here is derived from an EMBL/GenBank/DDBJ whole genome shotgun (WGS) entry which is preliminary data.</text>
</comment>
<evidence type="ECO:0000256" key="1">
    <source>
        <dbReference type="ARBA" id="ARBA00001946"/>
    </source>
</evidence>
<name>A0A644ZMJ1_9ZZZZ</name>
<proteinExistence type="inferred from homology"/>
<dbReference type="InterPro" id="IPR043519">
    <property type="entry name" value="NT_sf"/>
</dbReference>
<keyword evidence="8" id="KW-0460">Magnesium</keyword>
<evidence type="ECO:0000259" key="10">
    <source>
        <dbReference type="Pfam" id="PF01909"/>
    </source>
</evidence>
<dbReference type="SUPFAM" id="SSF81301">
    <property type="entry name" value="Nucleotidyltransferase"/>
    <property type="match status" value="1"/>
</dbReference>
<keyword evidence="3" id="KW-0808">Transferase</keyword>
<feature type="domain" description="Polymerase nucleotidyl transferase" evidence="10">
    <location>
        <begin position="17"/>
        <end position="82"/>
    </location>
</feature>
<reference evidence="11" key="1">
    <citation type="submission" date="2019-08" db="EMBL/GenBank/DDBJ databases">
        <authorList>
            <person name="Kucharzyk K."/>
            <person name="Murdoch R.W."/>
            <person name="Higgins S."/>
            <person name="Loffler F."/>
        </authorList>
    </citation>
    <scope>NUCLEOTIDE SEQUENCE</scope>
</reference>
<dbReference type="EMBL" id="VSSQ01009547">
    <property type="protein sequence ID" value="MPM41947.1"/>
    <property type="molecule type" value="Genomic_DNA"/>
</dbReference>
<evidence type="ECO:0000256" key="6">
    <source>
        <dbReference type="ARBA" id="ARBA00022741"/>
    </source>
</evidence>
<comment type="cofactor">
    <cofactor evidence="1">
        <name>Mg(2+)</name>
        <dbReference type="ChEBI" id="CHEBI:18420"/>
    </cofactor>
</comment>
<dbReference type="Pfam" id="PF01909">
    <property type="entry name" value="NTP_transf_2"/>
    <property type="match status" value="1"/>
</dbReference>
<keyword evidence="6" id="KW-0547">Nucleotide-binding</keyword>
<evidence type="ECO:0000256" key="2">
    <source>
        <dbReference type="ARBA" id="ARBA00022649"/>
    </source>
</evidence>